<evidence type="ECO:0000313" key="3">
    <source>
        <dbReference type="Proteomes" id="UP001374535"/>
    </source>
</evidence>
<reference evidence="2 3" key="1">
    <citation type="journal article" date="2023" name="Life. Sci Alliance">
        <title>Evolutionary insights into 3D genome organization and epigenetic landscape of Vigna mungo.</title>
        <authorList>
            <person name="Junaid A."/>
            <person name="Singh B."/>
            <person name="Bhatia S."/>
        </authorList>
    </citation>
    <scope>NUCLEOTIDE SEQUENCE [LARGE SCALE GENOMIC DNA]</scope>
    <source>
        <strain evidence="2">Urdbean</strain>
    </source>
</reference>
<keyword evidence="1" id="KW-1133">Transmembrane helix</keyword>
<accession>A0AAQ3NXN4</accession>
<gene>
    <name evidence="2" type="ORF">V8G54_009953</name>
</gene>
<name>A0AAQ3NXN4_VIGMU</name>
<keyword evidence="1" id="KW-0812">Transmembrane</keyword>
<dbReference type="AlphaFoldDB" id="A0AAQ3NXN4"/>
<organism evidence="2 3">
    <name type="scientific">Vigna mungo</name>
    <name type="common">Black gram</name>
    <name type="synonym">Phaseolus mungo</name>
    <dbReference type="NCBI Taxonomy" id="3915"/>
    <lineage>
        <taxon>Eukaryota</taxon>
        <taxon>Viridiplantae</taxon>
        <taxon>Streptophyta</taxon>
        <taxon>Embryophyta</taxon>
        <taxon>Tracheophyta</taxon>
        <taxon>Spermatophyta</taxon>
        <taxon>Magnoliopsida</taxon>
        <taxon>eudicotyledons</taxon>
        <taxon>Gunneridae</taxon>
        <taxon>Pentapetalae</taxon>
        <taxon>rosids</taxon>
        <taxon>fabids</taxon>
        <taxon>Fabales</taxon>
        <taxon>Fabaceae</taxon>
        <taxon>Papilionoideae</taxon>
        <taxon>50 kb inversion clade</taxon>
        <taxon>NPAAA clade</taxon>
        <taxon>indigoferoid/millettioid clade</taxon>
        <taxon>Phaseoleae</taxon>
        <taxon>Vigna</taxon>
    </lineage>
</organism>
<protein>
    <submittedName>
        <fullName evidence="2">Uncharacterized protein</fullName>
    </submittedName>
</protein>
<keyword evidence="1" id="KW-0472">Membrane</keyword>
<evidence type="ECO:0000313" key="2">
    <source>
        <dbReference type="EMBL" id="WVZ16971.1"/>
    </source>
</evidence>
<dbReference type="EMBL" id="CP144698">
    <property type="protein sequence ID" value="WVZ16971.1"/>
    <property type="molecule type" value="Genomic_DNA"/>
</dbReference>
<keyword evidence="3" id="KW-1185">Reference proteome</keyword>
<evidence type="ECO:0000256" key="1">
    <source>
        <dbReference type="SAM" id="Phobius"/>
    </source>
</evidence>
<sequence length="163" mass="18438">MEDSDISPGKIDSKVVFLQMKVIIASSFLIAIIIGFLYQMGMERFWTVFVILDSDWYATTTNLYMVSSSFPGHCLVDIVELSNKLNNTCVDIFKQKTLVNFDISWGFRNKLEVTLLGRMNHKSGVFSTEILLTLLCLARNSPRINGPSGYLAKLSFSSFFQQP</sequence>
<dbReference type="Proteomes" id="UP001374535">
    <property type="component" value="Chromosome 3"/>
</dbReference>
<feature type="transmembrane region" description="Helical" evidence="1">
    <location>
        <begin position="20"/>
        <end position="38"/>
    </location>
</feature>
<proteinExistence type="predicted"/>